<feature type="non-terminal residue" evidence="1">
    <location>
        <position position="729"/>
    </location>
</feature>
<dbReference type="SUPFAM" id="SSF52047">
    <property type="entry name" value="RNI-like"/>
    <property type="match status" value="1"/>
</dbReference>
<dbReference type="SUPFAM" id="SSF81383">
    <property type="entry name" value="F-box domain"/>
    <property type="match status" value="1"/>
</dbReference>
<organism evidence="2">
    <name type="scientific">Schizophyllum commune (strain H4-8 / FGSC 9210)</name>
    <name type="common">Split gill fungus</name>
    <dbReference type="NCBI Taxonomy" id="578458"/>
    <lineage>
        <taxon>Eukaryota</taxon>
        <taxon>Fungi</taxon>
        <taxon>Dikarya</taxon>
        <taxon>Basidiomycota</taxon>
        <taxon>Agaricomycotina</taxon>
        <taxon>Agaricomycetes</taxon>
        <taxon>Agaricomycetidae</taxon>
        <taxon>Agaricales</taxon>
        <taxon>Schizophyllaceae</taxon>
        <taxon>Schizophyllum</taxon>
    </lineage>
</organism>
<evidence type="ECO:0000313" key="2">
    <source>
        <dbReference type="Proteomes" id="UP000007431"/>
    </source>
</evidence>
<gene>
    <name evidence="1" type="ORF">SCHCODRAFT_113230</name>
</gene>
<reference evidence="1 2" key="1">
    <citation type="journal article" date="2010" name="Nat. Biotechnol.">
        <title>Genome sequence of the model mushroom Schizophyllum commune.</title>
        <authorList>
            <person name="Ohm R.A."/>
            <person name="de Jong J.F."/>
            <person name="Lugones L.G."/>
            <person name="Aerts A."/>
            <person name="Kothe E."/>
            <person name="Stajich J.E."/>
            <person name="de Vries R.P."/>
            <person name="Record E."/>
            <person name="Levasseur A."/>
            <person name="Baker S.E."/>
            <person name="Bartholomew K.A."/>
            <person name="Coutinho P.M."/>
            <person name="Erdmann S."/>
            <person name="Fowler T.J."/>
            <person name="Gathman A.C."/>
            <person name="Lombard V."/>
            <person name="Henrissat B."/>
            <person name="Knabe N."/>
            <person name="Kuees U."/>
            <person name="Lilly W.W."/>
            <person name="Lindquist E."/>
            <person name="Lucas S."/>
            <person name="Magnuson J.K."/>
            <person name="Piumi F."/>
            <person name="Raudaskoski M."/>
            <person name="Salamov A."/>
            <person name="Schmutz J."/>
            <person name="Schwarze F.W.M.R."/>
            <person name="vanKuyk P.A."/>
            <person name="Horton J.S."/>
            <person name="Grigoriev I.V."/>
            <person name="Woesten H.A.B."/>
        </authorList>
    </citation>
    <scope>NUCLEOTIDE SEQUENCE [LARGE SCALE GENOMIC DNA]</scope>
    <source>
        <strain evidence="2">H4-8 / FGSC 9210</strain>
    </source>
</reference>
<proteinExistence type="predicted"/>
<dbReference type="HOGENOM" id="CLU_024464_0_0_1"/>
<dbReference type="STRING" id="578458.D8QH80"/>
<evidence type="ECO:0008006" key="3">
    <source>
        <dbReference type="Google" id="ProtNLM"/>
    </source>
</evidence>
<name>D8QH80_SCHCM</name>
<dbReference type="Proteomes" id="UP000007431">
    <property type="component" value="Unassembled WGS sequence"/>
</dbReference>
<accession>D8QH80</accession>
<dbReference type="AlphaFoldDB" id="D8QH80"/>
<sequence>MDSDDEIDHLMVEDAALYRRRTGNLPLKVKSDKIANTLSRFYNMLAYLGDKLDSDQVEDIRRRTHRNLSDHHVERLFSTMAGFYKGNLDLTGRHLPRYERLRIRFDEVMKDYNHAASHCQRTTERVEEQFEDNGEVFSYDVHKTTFDPPTLWDDLAKKWGLRSMMDFHKFELMIGDYLHSVGAPDPQPKFQQLLLLDLPAEILDYIMHLSSLEDLRTWSSVCKLLRDHALKYVYERHDYKLDSYALDYAALQTIPRGEGYQERVNEYMKDVALTQRNNLVHRMSRVLQRDDILSRIRTLTFVETWSSPDILARIGCPYPDYIAPIIPLLFDHLRSSSTTELIYMTRLLYRCVWEAIADSKTLRTARLTVVRSSDDVQWQVPSLLPYSSGLPSQTRAIAPNLINLDLRMLQDADDDESHLWDLVALCPSLLFLYLSGVHKVGTPLPSAVFNPQPGNVMTHIRRLRLGDIWADSLEDLIVAIEAAGPVPLTHLSISTAQSHIKRDLALRLVRSFIRAPDLRVLAISNLQYAHPDLFALLAECAPSLQAIALEYYPSIWHSSGASSPWPCPLYEYAPHLVAFPHLEHLAMNVKVMDFPYTTYFFPRLEDGYEGAEEADSDARIQWASGSADPEEDPEEIDHCFDGPAKSVVRLFAAYNRTLQTVFFERIQFAGIFGGWAIDRDEGGKVTIRDRLTSTERERSHLSATALFAPNWAFSEREADDILGAGRSNR</sequence>
<dbReference type="InterPro" id="IPR032675">
    <property type="entry name" value="LRR_dom_sf"/>
</dbReference>
<dbReference type="eggNOG" id="ENOG502SQ6A">
    <property type="taxonomic scope" value="Eukaryota"/>
</dbReference>
<dbReference type="InterPro" id="IPR036047">
    <property type="entry name" value="F-box-like_dom_sf"/>
</dbReference>
<dbReference type="OMA" id="YYETANE"/>
<dbReference type="InParanoid" id="D8QH80"/>
<protein>
    <recommendedName>
        <fullName evidence="3">F-box domain-containing protein</fullName>
    </recommendedName>
</protein>
<dbReference type="Gene3D" id="3.80.10.10">
    <property type="entry name" value="Ribonuclease Inhibitor"/>
    <property type="match status" value="1"/>
</dbReference>
<dbReference type="VEuPathDB" id="FungiDB:SCHCODRAFT_02640649"/>
<evidence type="ECO:0000313" key="1">
    <source>
        <dbReference type="EMBL" id="EFI92892.1"/>
    </source>
</evidence>
<keyword evidence="2" id="KW-1185">Reference proteome</keyword>
<dbReference type="EMBL" id="GL377312">
    <property type="protein sequence ID" value="EFI92892.1"/>
    <property type="molecule type" value="Genomic_DNA"/>
</dbReference>